<gene>
    <name evidence="5" type="primary">Clec2b</name>
    <name evidence="5" type="ORF">GTO96_0008975</name>
</gene>
<dbReference type="PANTHER" id="PTHR46746:SF9">
    <property type="entry name" value="CD209 ANTIGEN-LIKE PROTEIN C-LIKE"/>
    <property type="match status" value="1"/>
</dbReference>
<keyword evidence="6" id="KW-1185">Reference proteome</keyword>
<dbReference type="PANTHER" id="PTHR46746">
    <property type="entry name" value="KILLER CELL LECTIN-LIKE RECEPTOR SUBFAMILY F MEMBER 2"/>
    <property type="match status" value="1"/>
</dbReference>
<evidence type="ECO:0000259" key="4">
    <source>
        <dbReference type="PROSITE" id="PS50041"/>
    </source>
</evidence>
<dbReference type="SUPFAM" id="SSF56436">
    <property type="entry name" value="C-type lectin-like"/>
    <property type="match status" value="1"/>
</dbReference>
<keyword evidence="3" id="KW-0812">Transmembrane</keyword>
<keyword evidence="1" id="KW-0430">Lectin</keyword>
<dbReference type="InterPro" id="IPR001304">
    <property type="entry name" value="C-type_lectin-like"/>
</dbReference>
<dbReference type="InterPro" id="IPR051379">
    <property type="entry name" value="C-type_Lectin_Receptor_IMM"/>
</dbReference>
<keyword evidence="3" id="KW-1133">Transmembrane helix</keyword>
<name>A0A8X7X5L0_POLSE</name>
<protein>
    <submittedName>
        <fullName evidence="5">CLC2B protein</fullName>
    </submittedName>
</protein>
<dbReference type="Proteomes" id="UP000886611">
    <property type="component" value="Unassembled WGS sequence"/>
</dbReference>
<dbReference type="InterPro" id="IPR016186">
    <property type="entry name" value="C-type_lectin-like/link_sf"/>
</dbReference>
<feature type="transmembrane region" description="Helical" evidence="3">
    <location>
        <begin position="81"/>
        <end position="103"/>
    </location>
</feature>
<accession>A0A8X7X5L0</accession>
<dbReference type="Pfam" id="PF05473">
    <property type="entry name" value="UL45"/>
    <property type="match status" value="1"/>
</dbReference>
<dbReference type="InterPro" id="IPR016187">
    <property type="entry name" value="CTDL_fold"/>
</dbReference>
<dbReference type="AlphaFoldDB" id="A0A8X7X5L0"/>
<dbReference type="EMBL" id="JAATIS010004524">
    <property type="protein sequence ID" value="KAG2461693.1"/>
    <property type="molecule type" value="Genomic_DNA"/>
</dbReference>
<feature type="domain" description="C-type lectin" evidence="4">
    <location>
        <begin position="119"/>
        <end position="175"/>
    </location>
</feature>
<keyword evidence="2" id="KW-1015">Disulfide bond</keyword>
<evidence type="ECO:0000256" key="1">
    <source>
        <dbReference type="ARBA" id="ARBA00022734"/>
    </source>
</evidence>
<dbReference type="PROSITE" id="PS50041">
    <property type="entry name" value="C_TYPE_LECTIN_2"/>
    <property type="match status" value="1"/>
</dbReference>
<evidence type="ECO:0000256" key="3">
    <source>
        <dbReference type="SAM" id="Phobius"/>
    </source>
</evidence>
<keyword evidence="3" id="KW-0472">Membrane</keyword>
<dbReference type="Gene3D" id="3.10.100.10">
    <property type="entry name" value="Mannose-Binding Protein A, subunit A"/>
    <property type="match status" value="1"/>
</dbReference>
<evidence type="ECO:0000313" key="6">
    <source>
        <dbReference type="Proteomes" id="UP000886611"/>
    </source>
</evidence>
<proteinExistence type="predicted"/>
<evidence type="ECO:0000313" key="5">
    <source>
        <dbReference type="EMBL" id="KAG2461693.1"/>
    </source>
</evidence>
<dbReference type="GO" id="GO:0030246">
    <property type="term" value="F:carbohydrate binding"/>
    <property type="evidence" value="ECO:0007669"/>
    <property type="project" value="UniProtKB-KW"/>
</dbReference>
<evidence type="ECO:0000256" key="2">
    <source>
        <dbReference type="ARBA" id="ARBA00023157"/>
    </source>
</evidence>
<feature type="non-terminal residue" evidence="5">
    <location>
        <position position="1"/>
    </location>
</feature>
<feature type="non-terminal residue" evidence="5">
    <location>
        <position position="189"/>
    </location>
</feature>
<reference evidence="5 6" key="1">
    <citation type="journal article" date="2021" name="Cell">
        <title>Tracing the genetic footprints of vertebrate landing in non-teleost ray-finned fishes.</title>
        <authorList>
            <person name="Bi X."/>
            <person name="Wang K."/>
            <person name="Yang L."/>
            <person name="Pan H."/>
            <person name="Jiang H."/>
            <person name="Wei Q."/>
            <person name="Fang M."/>
            <person name="Yu H."/>
            <person name="Zhu C."/>
            <person name="Cai Y."/>
            <person name="He Y."/>
            <person name="Gan X."/>
            <person name="Zeng H."/>
            <person name="Yu D."/>
            <person name="Zhu Y."/>
            <person name="Jiang H."/>
            <person name="Qiu Q."/>
            <person name="Yang H."/>
            <person name="Zhang Y.E."/>
            <person name="Wang W."/>
            <person name="Zhu M."/>
            <person name="He S."/>
            <person name="Zhang G."/>
        </authorList>
    </citation>
    <scope>NUCLEOTIDE SEQUENCE [LARGE SCALE GENOMIC DNA]</scope>
    <source>
        <strain evidence="5">Bchr_013</strain>
    </source>
</reference>
<comment type="caution">
    <text evidence="5">The sequence shown here is derived from an EMBL/GenBank/DDBJ whole genome shotgun (WGS) entry which is preliminary data.</text>
</comment>
<sequence length="189" mass="21123">MNSSTECEDSVTYVEINFQNSRRPGIKDQQPEAAASVSSDDGSSHAVYMLALQLNQKSQKLLIMAFDCFYKNTGNKKKPKMIFILGFGICLLLATTAVIVFLAHRVLSSKCCPEEWMRLNTSCYYLSTNKATWEESKSNCSSMGAHLAVIEDAKDLMSLIRQSGISECFWIGPQDIRSRTDRLSSNPNL</sequence>
<organism evidence="5 6">
    <name type="scientific">Polypterus senegalus</name>
    <name type="common">Senegal bichir</name>
    <dbReference type="NCBI Taxonomy" id="55291"/>
    <lineage>
        <taxon>Eukaryota</taxon>
        <taxon>Metazoa</taxon>
        <taxon>Chordata</taxon>
        <taxon>Craniata</taxon>
        <taxon>Vertebrata</taxon>
        <taxon>Euteleostomi</taxon>
        <taxon>Actinopterygii</taxon>
        <taxon>Polypteriformes</taxon>
        <taxon>Polypteridae</taxon>
        <taxon>Polypterus</taxon>
    </lineage>
</organism>